<gene>
    <name evidence="2" type="ORF">H8S08_08495</name>
</gene>
<name>A0ABR7CNC1_9BACT</name>
<keyword evidence="2" id="KW-0378">Hydrolase</keyword>
<dbReference type="GO" id="GO:0006508">
    <property type="term" value="P:proteolysis"/>
    <property type="evidence" value="ECO:0007669"/>
    <property type="project" value="UniProtKB-KW"/>
</dbReference>
<sequence length="437" mass="48210">MKFPKFLLAMTIASSSVFVSAQPPDENVADLFNRQDWLTLEKIFPEIKDSIRDPCLRYMTQSLLDCSFNRPRQALGALDTLMGPLLVNMSFSNIPNMVLFRCEAMRLNKKYAAAADYLDSFLRYLSATMDISRFPEHLQMSRILNGLRDAPAPEIVRPERDVRLPLAIRPVVVKGRTEGAHLSVPVAINGKTYPFTLDTGTGTTAISQRLADELGLRTICDSIRIDGIGSRLGSLAIADSLCVGNIVYKNPVVAVLPPNPAVDTLLYIDAILGRDLLIAVGEVQIYPKKKKTVFPATPTPSPLPEKNLVLMNGGDPYLEAWSGDERLLMLFDTGNSTGGMYPSYYRKHKERIETEGAPDTVLVGGMDLYTATVYRLPGFPLRTCGSEIGIDNMIVETAENGPSRTGQSGDGVLGMDFIRQFRKVTINFSQMYVAAEK</sequence>
<accession>A0ABR7CNC1</accession>
<dbReference type="InterPro" id="IPR034122">
    <property type="entry name" value="Retropepsin-like_bacterial"/>
</dbReference>
<proteinExistence type="predicted"/>
<dbReference type="SUPFAM" id="SSF50630">
    <property type="entry name" value="Acid proteases"/>
    <property type="match status" value="1"/>
</dbReference>
<keyword evidence="3" id="KW-1185">Reference proteome</keyword>
<evidence type="ECO:0000313" key="3">
    <source>
        <dbReference type="Proteomes" id="UP000636891"/>
    </source>
</evidence>
<protein>
    <submittedName>
        <fullName evidence="2">Clan AA aspartic protease</fullName>
    </submittedName>
</protein>
<feature type="chain" id="PRO_5045989583" evidence="1">
    <location>
        <begin position="22"/>
        <end position="437"/>
    </location>
</feature>
<dbReference type="EMBL" id="JACOOK010000004">
    <property type="protein sequence ID" value="MBC5617052.1"/>
    <property type="molecule type" value="Genomic_DNA"/>
</dbReference>
<dbReference type="Pfam" id="PF13650">
    <property type="entry name" value="Asp_protease_2"/>
    <property type="match status" value="1"/>
</dbReference>
<comment type="caution">
    <text evidence="2">The sequence shown here is derived from an EMBL/GenBank/DDBJ whole genome shotgun (WGS) entry which is preliminary data.</text>
</comment>
<dbReference type="GO" id="GO:0008233">
    <property type="term" value="F:peptidase activity"/>
    <property type="evidence" value="ECO:0007669"/>
    <property type="project" value="UniProtKB-KW"/>
</dbReference>
<dbReference type="InterPro" id="IPR021109">
    <property type="entry name" value="Peptidase_aspartic_dom_sf"/>
</dbReference>
<evidence type="ECO:0000256" key="1">
    <source>
        <dbReference type="SAM" id="SignalP"/>
    </source>
</evidence>
<organism evidence="2 3">
    <name type="scientific">Alistipes hominis</name>
    <dbReference type="NCBI Taxonomy" id="2763015"/>
    <lineage>
        <taxon>Bacteria</taxon>
        <taxon>Pseudomonadati</taxon>
        <taxon>Bacteroidota</taxon>
        <taxon>Bacteroidia</taxon>
        <taxon>Bacteroidales</taxon>
        <taxon>Rikenellaceae</taxon>
        <taxon>Alistipes</taxon>
    </lineage>
</organism>
<keyword evidence="2" id="KW-0645">Protease</keyword>
<dbReference type="Proteomes" id="UP000636891">
    <property type="component" value="Unassembled WGS sequence"/>
</dbReference>
<dbReference type="RefSeq" id="WP_101572162.1">
    <property type="nucleotide sequence ID" value="NZ_JACOOK010000004.1"/>
</dbReference>
<reference evidence="2 3" key="1">
    <citation type="submission" date="2020-08" db="EMBL/GenBank/DDBJ databases">
        <title>Genome public.</title>
        <authorList>
            <person name="Liu C."/>
            <person name="Sun Q."/>
        </authorList>
    </citation>
    <scope>NUCLEOTIDE SEQUENCE [LARGE SCALE GENOMIC DNA]</scope>
    <source>
        <strain evidence="2 3">New-7</strain>
    </source>
</reference>
<dbReference type="CDD" id="cd05483">
    <property type="entry name" value="retropepsin_like_bacteria"/>
    <property type="match status" value="1"/>
</dbReference>
<feature type="signal peptide" evidence="1">
    <location>
        <begin position="1"/>
        <end position="21"/>
    </location>
</feature>
<evidence type="ECO:0000313" key="2">
    <source>
        <dbReference type="EMBL" id="MBC5617052.1"/>
    </source>
</evidence>
<keyword evidence="1" id="KW-0732">Signal</keyword>
<dbReference type="Gene3D" id="2.40.70.10">
    <property type="entry name" value="Acid Proteases"/>
    <property type="match status" value="2"/>
</dbReference>